<keyword evidence="3" id="KW-1185">Reference proteome</keyword>
<feature type="compositionally biased region" description="Basic and acidic residues" evidence="1">
    <location>
        <begin position="62"/>
        <end position="81"/>
    </location>
</feature>
<reference evidence="2" key="1">
    <citation type="journal article" date="2023" name="Mol. Biol. Evol.">
        <title>Third-Generation Sequencing Reveals the Adaptive Role of the Epigenome in Three Deep-Sea Polychaetes.</title>
        <authorList>
            <person name="Perez M."/>
            <person name="Aroh O."/>
            <person name="Sun Y."/>
            <person name="Lan Y."/>
            <person name="Juniper S.K."/>
            <person name="Young C.R."/>
            <person name="Angers B."/>
            <person name="Qian P.Y."/>
        </authorList>
    </citation>
    <scope>NUCLEOTIDE SEQUENCE</scope>
    <source>
        <strain evidence="2">P08H-3</strain>
    </source>
</reference>
<dbReference type="EMBL" id="JAODUP010000290">
    <property type="protein sequence ID" value="KAK2153668.1"/>
    <property type="molecule type" value="Genomic_DNA"/>
</dbReference>
<feature type="region of interest" description="Disordered" evidence="1">
    <location>
        <begin position="51"/>
        <end position="81"/>
    </location>
</feature>
<organism evidence="2 3">
    <name type="scientific">Paralvinella palmiformis</name>
    <dbReference type="NCBI Taxonomy" id="53620"/>
    <lineage>
        <taxon>Eukaryota</taxon>
        <taxon>Metazoa</taxon>
        <taxon>Spiralia</taxon>
        <taxon>Lophotrochozoa</taxon>
        <taxon>Annelida</taxon>
        <taxon>Polychaeta</taxon>
        <taxon>Sedentaria</taxon>
        <taxon>Canalipalpata</taxon>
        <taxon>Terebellida</taxon>
        <taxon>Terebelliformia</taxon>
        <taxon>Alvinellidae</taxon>
        <taxon>Paralvinella</taxon>
    </lineage>
</organism>
<evidence type="ECO:0000313" key="2">
    <source>
        <dbReference type="EMBL" id="KAK2153668.1"/>
    </source>
</evidence>
<gene>
    <name evidence="2" type="ORF">LSH36_290g04061</name>
</gene>
<name>A0AAD9N332_9ANNE</name>
<sequence length="646" mass="72572">MAAAAPPSETAPRQYMKYKRKFYRTDNYITGRSNVDNGRQIGKVSPVTKTANVIDPEPSRPVPDRSAKENRELGPINRDDRAWPPKKRRLVVTDFAEADGETTEECRPTTATFLQNLENQQTTQEICVALLSMAFWTPEDERHPADYSQRMTDVNGEQIEHPLPADEPPGRNNRGTVLVAKAVQSSVGNATNEVKRSALVQAQTGEYCRKINGHLAKSSSGRLLTEGIDQTRVECDVSRCDTGTTSQHSPVADSSSILIRSHSGDNQFSDGERLASMTDCKVFPDAYAHGSGDPGRRTTTKVTNCSSRDGDPVSIKESFVCSSNRYLQIATTETSARSTQCDGENEYHHPVADECPPEANNSFRHTVHPTSPMMRLSSGSSHSLGEIGSCGWHTDGGSPNQCSDSTHAKEFFSSPSERTARPHESLFPKPARGRQVREIVEMMARRHREDYFIGWTAEQILDLTPDQRPNIFPVTAKLKKDFLSKSAITENKKLAFSFYSREDWGHEFRAKLRNGSFKTLSDAKRRASTLWREHCPEYDETRAVRMRDSNGNIVMKRTRDKSASELEYRQRLRRAKVNTITDQIWSRRAIIAELLSSDSHLANVILEIKDERAEYTPPCDKIRQLADVIAHKLIKELLSVSTDRLL</sequence>
<feature type="region of interest" description="Disordered" evidence="1">
    <location>
        <begin position="401"/>
        <end position="427"/>
    </location>
</feature>
<evidence type="ECO:0000256" key="1">
    <source>
        <dbReference type="SAM" id="MobiDB-lite"/>
    </source>
</evidence>
<protein>
    <submittedName>
        <fullName evidence="2">Uncharacterized protein</fullName>
    </submittedName>
</protein>
<dbReference type="Proteomes" id="UP001208570">
    <property type="component" value="Unassembled WGS sequence"/>
</dbReference>
<accession>A0AAD9N332</accession>
<evidence type="ECO:0000313" key="3">
    <source>
        <dbReference type="Proteomes" id="UP001208570"/>
    </source>
</evidence>
<feature type="region of interest" description="Disordered" evidence="1">
    <location>
        <begin position="289"/>
        <end position="308"/>
    </location>
</feature>
<proteinExistence type="predicted"/>
<comment type="caution">
    <text evidence="2">The sequence shown here is derived from an EMBL/GenBank/DDBJ whole genome shotgun (WGS) entry which is preliminary data.</text>
</comment>
<dbReference type="AlphaFoldDB" id="A0AAD9N332"/>